<proteinExistence type="predicted"/>
<gene>
    <name evidence="1" type="ORF">KR50_04140</name>
</gene>
<dbReference type="Proteomes" id="UP000031972">
    <property type="component" value="Unassembled WGS sequence"/>
</dbReference>
<dbReference type="AlphaFoldDB" id="A0A0C2RS77"/>
<evidence type="ECO:0000313" key="1">
    <source>
        <dbReference type="EMBL" id="KIL53085.1"/>
    </source>
</evidence>
<organism evidence="1 2">
    <name type="scientific">Jeotgalibacillus campisalis</name>
    <dbReference type="NCBI Taxonomy" id="220754"/>
    <lineage>
        <taxon>Bacteria</taxon>
        <taxon>Bacillati</taxon>
        <taxon>Bacillota</taxon>
        <taxon>Bacilli</taxon>
        <taxon>Bacillales</taxon>
        <taxon>Caryophanaceae</taxon>
        <taxon>Jeotgalibacillus</taxon>
    </lineage>
</organism>
<dbReference type="Gene3D" id="3.40.1190.20">
    <property type="match status" value="1"/>
</dbReference>
<name>A0A0C2RS77_9BACL</name>
<evidence type="ECO:0008006" key="3">
    <source>
        <dbReference type="Google" id="ProtNLM"/>
    </source>
</evidence>
<keyword evidence="2" id="KW-1185">Reference proteome</keyword>
<dbReference type="EMBL" id="JXRR01000001">
    <property type="protein sequence ID" value="KIL53085.1"/>
    <property type="molecule type" value="Genomic_DNA"/>
</dbReference>
<dbReference type="InterPro" id="IPR029056">
    <property type="entry name" value="Ribokinase-like"/>
</dbReference>
<comment type="caution">
    <text evidence="1">The sequence shown here is derived from an EMBL/GenBank/DDBJ whole genome shotgun (WGS) entry which is preliminary data.</text>
</comment>
<accession>A0A0C2RS77</accession>
<reference evidence="1 2" key="1">
    <citation type="submission" date="2015-01" db="EMBL/GenBank/DDBJ databases">
        <title>Jeotgalibacillus campisalis genome sequencing.</title>
        <authorList>
            <person name="Goh K.M."/>
            <person name="Chan K.-G."/>
            <person name="Yaakop A.S."/>
            <person name="Ee R."/>
            <person name="Gan H.M."/>
            <person name="Chan C.S."/>
        </authorList>
    </citation>
    <scope>NUCLEOTIDE SEQUENCE [LARGE SCALE GENOMIC DNA]</scope>
    <source>
        <strain evidence="1 2">SF-57</strain>
    </source>
</reference>
<protein>
    <recommendedName>
        <fullName evidence="3">Ribokinase</fullName>
    </recommendedName>
</protein>
<sequence>MITVAGSLNIDMVTEAKRFPIPGETISGTGLRFLAGKEQIKL</sequence>
<dbReference type="PATRIC" id="fig|220754.4.peg.424"/>
<evidence type="ECO:0000313" key="2">
    <source>
        <dbReference type="Proteomes" id="UP000031972"/>
    </source>
</evidence>